<evidence type="ECO:0000256" key="2">
    <source>
        <dbReference type="ARBA" id="ARBA00001947"/>
    </source>
</evidence>
<sequence length="1347" mass="144836">MLADMRILTAPSSDTPLLPPVMLQFGADRYLFNAGEGTSRSCTQRKANLSRVTNIFVPRIGWEAIGGLPGVLMSQADGNRTASSVHGPANLCYALATMRTYAKRDTMQLHVNELPAHLPPSSRAGTAPKPFYEDQNVIVHAVPLLPQSFTAPGPQQQQQELDEAPGQLAKRPRLDNEAQADEAAVEGVRSRWRRPSWNPAKLKGDEAQAWIRMVADSLFNDSLLEKRQRASDQGVEIADLDTEAQYSAPGWKPPRTPAFVISQLPDNPLDLIARNGSGDVASAPSGEQGGQAPVLAFICEAHPQRGKFDPAKALEAGVVPGPSFAALTRGDDVQVSRPKSWAQMDAQSRKRWSDKQRVAQYGGKRGGGARSAAKKNAATQGSKGAAETDSEPAEWADVESVTIRSQDVLGPSRAGAVFMQIYLPSAAYIPSLLSAESDGAFAAYAAGANVDKPAEQHRMPHAIVHAVPLEVLRDERYQQWMARFGPDCHHILCNDDVCANKLMFPSSSTIPLRLSKLDQQLFRVPQYQLAPRVSLDELRKGSPTLASLQLVAAEADQLVQLHPRGAPKRHRSGAPDFDFALGSDEAERMASFQLEAVDESEEQRAQTDKLKDKNRKAAGKGANGASPKDKAIESAELGLVRQERLQEARKKAWSDYLEAVETTRRQLQLEGGNAGGASVAPADDVLITTLGTGSASPSKYRNVISTLVQTPRDGNILLDAGEATYGLLKRKFGCDRDGTSAEVNSDKGEDVDAILRNLRCLFISHIHADHHIGLIRLLVERRKLHPRPAAPLHLVATSFVHTYLREYASIEDLGLDDDVVLLNNEFLDYRTGVDPLPDSSAASAKGQAVGKAVAGQARSRHVELSADAKAALNLSYLHTARVHHRGSHCYGLVVRHASGWSLTYSGDTRPSDELIAAGRGSTVLIHEATLEDSQLTMAIAKGHSTFGEAIDVGRRMDADNLLLTHFSQRYPKMARSSLFAASSSAAASAPAPANGDRVLQPATEHGTAKKMPIALAFDLVTYPLSKFGTIQKYTPALEALFAADFDEDANDVEMGEGGGDAAAEGQVAAAANGQGGTDTARQKPSATPTPTPMPMDVDDKTERMIHTPPRFLPIDAGTDPPSSAPPPATAASGAPVTEATKTKRARARGDTAQRKSFHPTEFHYLSLRLVWFSTILIPSPLHPSLRRGAVRCGSTPTLPIATLEAPSTEARAWLRTTMRQTITSTLVNALVRLSLDQLVGLVGGALPIDILDISPFPSVEMVVQAFLRCPARYATHLATALSIGPDGNILPLLNVPSHIPLLPPSSSSSTTTTTVRVKYTVVGPSPCLLALQAQCDSRGFSWPRTLS</sequence>
<keyword evidence="9" id="KW-0378">Hydrolase</keyword>
<keyword evidence="7" id="KW-0479">Metal-binding</keyword>
<evidence type="ECO:0000256" key="9">
    <source>
        <dbReference type="ARBA" id="ARBA00022801"/>
    </source>
</evidence>
<proteinExistence type="inferred from homology"/>
<comment type="cofactor">
    <cofactor evidence="2">
        <name>Zn(2+)</name>
        <dbReference type="ChEBI" id="CHEBI:29105"/>
    </cofactor>
</comment>
<comment type="catalytic activity">
    <reaction evidence="1">
        <text>Endonucleolytic cleavage of RNA, removing extra 3' nucleotides from tRNA precursor, generating 3' termini of tRNAs. A 3'-hydroxy group is left at the tRNA terminus and a 5'-phosphoryl group is left at the trailer molecule.</text>
        <dbReference type="EC" id="3.1.26.11"/>
    </reaction>
</comment>
<gene>
    <name evidence="14" type="ORF">PSFLO_01277</name>
</gene>
<evidence type="ECO:0000256" key="4">
    <source>
        <dbReference type="ARBA" id="ARBA00012477"/>
    </source>
</evidence>
<organism evidence="14 15">
    <name type="scientific">Pseudozyma flocculosa</name>
    <dbReference type="NCBI Taxonomy" id="84751"/>
    <lineage>
        <taxon>Eukaryota</taxon>
        <taxon>Fungi</taxon>
        <taxon>Dikarya</taxon>
        <taxon>Basidiomycota</taxon>
        <taxon>Ustilaginomycotina</taxon>
        <taxon>Ustilaginomycetes</taxon>
        <taxon>Ustilaginales</taxon>
        <taxon>Ustilaginaceae</taxon>
        <taxon>Pseudozyma</taxon>
    </lineage>
</organism>
<dbReference type="InterPro" id="IPR027794">
    <property type="entry name" value="tRNase_Z_dom"/>
</dbReference>
<dbReference type="PANTHER" id="PTHR12553:SF49">
    <property type="entry name" value="ZINC PHOSPHODIESTERASE ELAC PROTEIN 2"/>
    <property type="match status" value="1"/>
</dbReference>
<feature type="region of interest" description="Disordered" evidence="11">
    <location>
        <begin position="329"/>
        <end position="396"/>
    </location>
</feature>
<evidence type="ECO:0000259" key="12">
    <source>
        <dbReference type="Pfam" id="PF12706"/>
    </source>
</evidence>
<dbReference type="Proteomes" id="UP000323386">
    <property type="component" value="Unassembled WGS sequence"/>
</dbReference>
<comment type="similarity">
    <text evidence="3">Belongs to the RNase Z family.</text>
</comment>
<dbReference type="InterPro" id="IPR036866">
    <property type="entry name" value="RibonucZ/Hydroxyglut_hydro"/>
</dbReference>
<feature type="domain" description="Metallo-beta-lactamase" evidence="12">
    <location>
        <begin position="755"/>
        <end position="966"/>
    </location>
</feature>
<dbReference type="OrthoDB" id="527344at2759"/>
<evidence type="ECO:0000256" key="5">
    <source>
        <dbReference type="ARBA" id="ARBA00022694"/>
    </source>
</evidence>
<feature type="compositionally biased region" description="Basic and acidic residues" evidence="11">
    <location>
        <begin position="347"/>
        <end position="357"/>
    </location>
</feature>
<protein>
    <recommendedName>
        <fullName evidence="4">ribonuclease Z</fullName>
        <ecNumber evidence="4">3.1.26.11</ecNumber>
    </recommendedName>
</protein>
<feature type="compositionally biased region" description="Polar residues" evidence="11">
    <location>
        <begin position="1077"/>
        <end position="1086"/>
    </location>
</feature>
<keyword evidence="6" id="KW-0540">Nuclease</keyword>
<dbReference type="EC" id="3.1.26.11" evidence="4"/>
<dbReference type="GO" id="GO:0046872">
    <property type="term" value="F:metal ion binding"/>
    <property type="evidence" value="ECO:0007669"/>
    <property type="project" value="UniProtKB-KW"/>
</dbReference>
<dbReference type="InterPro" id="IPR001279">
    <property type="entry name" value="Metallo-B-lactamas"/>
</dbReference>
<keyword evidence="5" id="KW-0819">tRNA processing</keyword>
<feature type="domain" description="tRNase Z endonuclease" evidence="13">
    <location>
        <begin position="7"/>
        <end position="67"/>
    </location>
</feature>
<evidence type="ECO:0000256" key="11">
    <source>
        <dbReference type="SAM" id="MobiDB-lite"/>
    </source>
</evidence>
<reference evidence="14 15" key="1">
    <citation type="submission" date="2018-03" db="EMBL/GenBank/DDBJ databases">
        <authorList>
            <person name="Guldener U."/>
        </authorList>
    </citation>
    <scope>NUCLEOTIDE SEQUENCE [LARGE SCALE GENOMIC DNA]</scope>
    <source>
        <strain evidence="14 15">DAOM196992</strain>
    </source>
</reference>
<evidence type="ECO:0000313" key="15">
    <source>
        <dbReference type="Proteomes" id="UP000323386"/>
    </source>
</evidence>
<evidence type="ECO:0000256" key="8">
    <source>
        <dbReference type="ARBA" id="ARBA00022759"/>
    </source>
</evidence>
<evidence type="ECO:0000256" key="7">
    <source>
        <dbReference type="ARBA" id="ARBA00022723"/>
    </source>
</evidence>
<name>A0A5C3EW64_9BASI</name>
<dbReference type="SUPFAM" id="SSF56281">
    <property type="entry name" value="Metallo-hydrolase/oxidoreductase"/>
    <property type="match status" value="2"/>
</dbReference>
<dbReference type="PANTHER" id="PTHR12553">
    <property type="entry name" value="ZINC PHOSPHODIESTERASE ELAC PROTEIN 2"/>
    <property type="match status" value="1"/>
</dbReference>
<evidence type="ECO:0000256" key="10">
    <source>
        <dbReference type="ARBA" id="ARBA00022833"/>
    </source>
</evidence>
<dbReference type="GO" id="GO:0005739">
    <property type="term" value="C:mitochondrion"/>
    <property type="evidence" value="ECO:0007669"/>
    <property type="project" value="TreeGrafter"/>
</dbReference>
<feature type="region of interest" description="Disordered" evidence="11">
    <location>
        <begin position="594"/>
        <end position="629"/>
    </location>
</feature>
<feature type="region of interest" description="Disordered" evidence="11">
    <location>
        <begin position="1113"/>
        <end position="1154"/>
    </location>
</feature>
<evidence type="ECO:0000259" key="13">
    <source>
        <dbReference type="Pfam" id="PF13691"/>
    </source>
</evidence>
<feature type="region of interest" description="Disordered" evidence="11">
    <location>
        <begin position="1069"/>
        <end position="1097"/>
    </location>
</feature>
<evidence type="ECO:0000256" key="6">
    <source>
        <dbReference type="ARBA" id="ARBA00022722"/>
    </source>
</evidence>
<evidence type="ECO:0000256" key="1">
    <source>
        <dbReference type="ARBA" id="ARBA00000402"/>
    </source>
</evidence>
<keyword evidence="10" id="KW-0862">Zinc</keyword>
<dbReference type="GO" id="GO:0042781">
    <property type="term" value="F:3'-tRNA processing endoribonuclease activity"/>
    <property type="evidence" value="ECO:0007669"/>
    <property type="project" value="UniProtKB-EC"/>
</dbReference>
<evidence type="ECO:0000256" key="3">
    <source>
        <dbReference type="ARBA" id="ARBA00007823"/>
    </source>
</evidence>
<dbReference type="Gene3D" id="3.60.15.10">
    <property type="entry name" value="Ribonuclease Z/Hydroxyacylglutathione hydrolase-like"/>
    <property type="match status" value="2"/>
</dbReference>
<dbReference type="InterPro" id="IPR047151">
    <property type="entry name" value="RNZ2-like"/>
</dbReference>
<dbReference type="EMBL" id="OOIP01000003">
    <property type="protein sequence ID" value="SPO35806.1"/>
    <property type="molecule type" value="Genomic_DNA"/>
</dbReference>
<feature type="compositionally biased region" description="Basic and acidic residues" evidence="11">
    <location>
        <begin position="602"/>
        <end position="611"/>
    </location>
</feature>
<keyword evidence="8" id="KW-0255">Endonuclease</keyword>
<accession>A0A5C3EW64</accession>
<dbReference type="CDD" id="cd07718">
    <property type="entry name" value="RNaseZ_ELAC1_ELAC2-C-term-like_MBL-fold"/>
    <property type="match status" value="1"/>
</dbReference>
<feature type="region of interest" description="Disordered" evidence="11">
    <location>
        <begin position="171"/>
        <end position="190"/>
    </location>
</feature>
<dbReference type="Pfam" id="PF12706">
    <property type="entry name" value="Lactamase_B_2"/>
    <property type="match status" value="1"/>
</dbReference>
<keyword evidence="15" id="KW-1185">Reference proteome</keyword>
<dbReference type="GO" id="GO:1990180">
    <property type="term" value="P:mitochondrial tRNA 3'-end processing"/>
    <property type="evidence" value="ECO:0007669"/>
    <property type="project" value="TreeGrafter"/>
</dbReference>
<dbReference type="Pfam" id="PF13691">
    <property type="entry name" value="Lactamase_B_4"/>
    <property type="match status" value="1"/>
</dbReference>
<evidence type="ECO:0000313" key="14">
    <source>
        <dbReference type="EMBL" id="SPO35806.1"/>
    </source>
</evidence>